<organism evidence="1 2">
    <name type="scientific">Chondrus crispus</name>
    <name type="common">Carrageen Irish moss</name>
    <name type="synonym">Polymorpha crispa</name>
    <dbReference type="NCBI Taxonomy" id="2769"/>
    <lineage>
        <taxon>Eukaryota</taxon>
        <taxon>Rhodophyta</taxon>
        <taxon>Florideophyceae</taxon>
        <taxon>Rhodymeniophycidae</taxon>
        <taxon>Gigartinales</taxon>
        <taxon>Gigartinaceae</taxon>
        <taxon>Chondrus</taxon>
    </lineage>
</organism>
<gene>
    <name evidence="1" type="ORF">CHC_T00004698001</name>
</gene>
<sequence length="102" mass="12090">MIRVLWHLKRSLEAILLRVLLRGCSTHLMTSIANGVAPLRLFLEWAMNAFYHYIARVLLTFLFHLQKYLFNKMFPCMMAEFISRQVCCPYVIFNPSDICQLF</sequence>
<dbReference type="EMBL" id="HG001765">
    <property type="protein sequence ID" value="CDF36190.1"/>
    <property type="molecule type" value="Genomic_DNA"/>
</dbReference>
<dbReference type="Proteomes" id="UP000012073">
    <property type="component" value="Unassembled WGS sequence"/>
</dbReference>
<name>R7QFJ1_CHOCR</name>
<dbReference type="Gramene" id="CDF36190">
    <property type="protein sequence ID" value="CDF36190"/>
    <property type="gene ID" value="CHC_T00004698001"/>
</dbReference>
<reference evidence="2" key="1">
    <citation type="journal article" date="2013" name="Proc. Natl. Acad. Sci. U.S.A.">
        <title>Genome structure and metabolic features in the red seaweed Chondrus crispus shed light on evolution of the Archaeplastida.</title>
        <authorList>
            <person name="Collen J."/>
            <person name="Porcel B."/>
            <person name="Carre W."/>
            <person name="Ball S.G."/>
            <person name="Chaparro C."/>
            <person name="Tonon T."/>
            <person name="Barbeyron T."/>
            <person name="Michel G."/>
            <person name="Noel B."/>
            <person name="Valentin K."/>
            <person name="Elias M."/>
            <person name="Artiguenave F."/>
            <person name="Arun A."/>
            <person name="Aury J.M."/>
            <person name="Barbosa-Neto J.F."/>
            <person name="Bothwell J.H."/>
            <person name="Bouget F.Y."/>
            <person name="Brillet L."/>
            <person name="Cabello-Hurtado F."/>
            <person name="Capella-Gutierrez S."/>
            <person name="Charrier B."/>
            <person name="Cladiere L."/>
            <person name="Cock J.M."/>
            <person name="Coelho S.M."/>
            <person name="Colleoni C."/>
            <person name="Czjzek M."/>
            <person name="Da Silva C."/>
            <person name="Delage L."/>
            <person name="Denoeud F."/>
            <person name="Deschamps P."/>
            <person name="Dittami S.M."/>
            <person name="Gabaldon T."/>
            <person name="Gachon C.M."/>
            <person name="Groisillier A."/>
            <person name="Herve C."/>
            <person name="Jabbari K."/>
            <person name="Katinka M."/>
            <person name="Kloareg B."/>
            <person name="Kowalczyk N."/>
            <person name="Labadie K."/>
            <person name="Leblanc C."/>
            <person name="Lopez P.J."/>
            <person name="McLachlan D.H."/>
            <person name="Meslet-Cladiere L."/>
            <person name="Moustafa A."/>
            <person name="Nehr Z."/>
            <person name="Nyvall Collen P."/>
            <person name="Panaud O."/>
            <person name="Partensky F."/>
            <person name="Poulain J."/>
            <person name="Rensing S.A."/>
            <person name="Rousvoal S."/>
            <person name="Samson G."/>
            <person name="Symeonidi A."/>
            <person name="Weissenbach J."/>
            <person name="Zambounis A."/>
            <person name="Wincker P."/>
            <person name="Boyen C."/>
        </authorList>
    </citation>
    <scope>NUCLEOTIDE SEQUENCE [LARGE SCALE GENOMIC DNA]</scope>
    <source>
        <strain evidence="2">cv. Stackhouse</strain>
    </source>
</reference>
<evidence type="ECO:0000313" key="2">
    <source>
        <dbReference type="Proteomes" id="UP000012073"/>
    </source>
</evidence>
<dbReference type="RefSeq" id="XP_005716009.1">
    <property type="nucleotide sequence ID" value="XM_005715952.1"/>
</dbReference>
<keyword evidence="2" id="KW-1185">Reference proteome</keyword>
<dbReference type="KEGG" id="ccp:CHC_T00004698001"/>
<proteinExistence type="predicted"/>
<protein>
    <submittedName>
        <fullName evidence="1">Uncharacterized protein</fullName>
    </submittedName>
</protein>
<dbReference type="AlphaFoldDB" id="R7QFJ1"/>
<accession>R7QFJ1</accession>
<evidence type="ECO:0000313" key="1">
    <source>
        <dbReference type="EMBL" id="CDF36190.1"/>
    </source>
</evidence>
<dbReference type="GeneID" id="17323724"/>